<comment type="caution">
    <text evidence="2">The sequence shown here is derived from an EMBL/GenBank/DDBJ whole genome shotgun (WGS) entry which is preliminary data.</text>
</comment>
<keyword evidence="3" id="KW-1185">Reference proteome</keyword>
<evidence type="ECO:0000313" key="2">
    <source>
        <dbReference type="EMBL" id="MDY0408936.1"/>
    </source>
</evidence>
<dbReference type="Proteomes" id="UP001275315">
    <property type="component" value="Unassembled WGS sequence"/>
</dbReference>
<reference evidence="2 3" key="1">
    <citation type="submission" date="2023-10" db="EMBL/GenBank/DDBJ databases">
        <title>Virgibacillus soli CC-YMP-6 genome.</title>
        <authorList>
            <person name="Miliotis G."/>
            <person name="Sengupta P."/>
            <person name="Hameed A."/>
            <person name="Chuvochina M."/>
            <person name="Mcdonagh F."/>
            <person name="Simpson A.C."/>
            <person name="Singh N.K."/>
            <person name="Rekha P.D."/>
            <person name="Raman K."/>
            <person name="Hugenholtz P."/>
            <person name="Venkateswaran K."/>
        </authorList>
    </citation>
    <scope>NUCLEOTIDE SEQUENCE [LARGE SCALE GENOMIC DNA]</scope>
    <source>
        <strain evidence="2 3">CC-YMP-6</strain>
    </source>
</reference>
<evidence type="ECO:0000313" key="3">
    <source>
        <dbReference type="Proteomes" id="UP001275315"/>
    </source>
</evidence>
<protein>
    <submittedName>
        <fullName evidence="2">Uncharacterized protein</fullName>
    </submittedName>
</protein>
<proteinExistence type="predicted"/>
<dbReference type="RefSeq" id="WP_320379637.1">
    <property type="nucleotide sequence ID" value="NZ_JAWDIQ010000001.1"/>
</dbReference>
<organism evidence="2 3">
    <name type="scientific">Paracerasibacillus soli</name>
    <dbReference type="NCBI Taxonomy" id="480284"/>
    <lineage>
        <taxon>Bacteria</taxon>
        <taxon>Bacillati</taxon>
        <taxon>Bacillota</taxon>
        <taxon>Bacilli</taxon>
        <taxon>Bacillales</taxon>
        <taxon>Bacillaceae</taxon>
        <taxon>Paracerasibacillus</taxon>
    </lineage>
</organism>
<accession>A0ABU5CRD3</accession>
<feature type="chain" id="PRO_5045961720" evidence="1">
    <location>
        <begin position="30"/>
        <end position="160"/>
    </location>
</feature>
<feature type="signal peptide" evidence="1">
    <location>
        <begin position="1"/>
        <end position="29"/>
    </location>
</feature>
<gene>
    <name evidence="2" type="ORF">RWD45_10715</name>
</gene>
<keyword evidence="1" id="KW-0732">Signal</keyword>
<evidence type="ECO:0000256" key="1">
    <source>
        <dbReference type="SAM" id="SignalP"/>
    </source>
</evidence>
<sequence length="160" mass="17544">MNLLKSVKGKVIVGVAAVGIFTSAGFALANSDAGQALKNWYDRVFNEAVAESVAGAQAYGEGLIPELEEEYGDRKAVADRQIDRDADKKVTDSVHAIGEAKEAHIASLDDAKAEILVNMERDFYHAFQEGWFEIQAYGEQAKQYVNQDLAAHFSGKRTQF</sequence>
<name>A0ABU5CRD3_9BACI</name>
<dbReference type="EMBL" id="JAWDIQ010000001">
    <property type="protein sequence ID" value="MDY0408936.1"/>
    <property type="molecule type" value="Genomic_DNA"/>
</dbReference>